<keyword evidence="15" id="KW-0057">Aromatic amino acid biosynthesis</keyword>
<dbReference type="CDD" id="cd00027">
    <property type="entry name" value="BRCT"/>
    <property type="match status" value="1"/>
</dbReference>
<evidence type="ECO:0000256" key="5">
    <source>
        <dbReference type="ARBA" id="ARBA00004696"/>
    </source>
</evidence>
<dbReference type="EC" id="5.3.1.24" evidence="9"/>
<comment type="caution">
    <text evidence="23">The sequence shown here is derived from an EMBL/GenBank/DDBJ whole genome shotgun (WGS) entry which is preliminary data.</text>
</comment>
<dbReference type="HAMAP" id="MF_00135">
    <property type="entry name" value="PRAI"/>
    <property type="match status" value="1"/>
</dbReference>
<sequence>MSNAELIDHSPYQPEPAPPVASASNVILIDNFDSFTWNIYQYLVLEGATVTVYRNDELTIEELVALKPTQLVISPGPGHPKTDSGISRDAIKHFAGKIPVFGVCMGQQCILDVYGGEVVFAGEILHGKTSPLRHDSKGVYASLSQDLPVTRYHSLAGTHTTLPECLEVSSWIEAGIDGGKGVIMGVRHKEYVVEGVQYHPESILTAEGRVMLKNFLKMRGGTWAENERLQKEDSNNAAQVSKSSSNGAKKENILDKIFAHRKVAVSAQKEIPSQRPSDLQAAYELDIAPPLISFVQRLRKSPFPLSLMAEIKRASPSKGVISLSACAPAQARTYALAGASVISVLTEPEWFKGSIDDLRAVRQALEGMPSRPAILRKEFIFEEYQILEARLAGADTVLLIVKMLDEETLARLYHYSKSLGMEPLVEVNTPEEMAIAVKLGAQVIGVNNRNLTSFEVDLETTSRLLGQVPKETIVCALSGISGPKDVEAYQKNGVGAVLVGEALMRAKDTTLFIRELLGGSSNSTKAASGSLLVKICGTRNAETATEAINAGADLIGMILVPGRGRYVPPKDAIAISKAVHQTQRTTGTVVSDRVSNQASDFFSNAASNISSHRPLLVGVFQNQPLEQVLELQKAYDLDIVQLHGDEPLEWANTIPVPVIRSFKPGQVGLGRRGYHTLPLLDSASGGSGQKLDMTEVQATLNKDQNIRVILAGGLNPENVAEAVRSAGDVGDRIIGVDVSSGVEENGVQNISKIKAFIKEAKSVSYLIVFSNCPNHNLTSSTTQILRRLPHILRAPNSISLTHLSSHHNTLKSTVIMPRARHHSCKTSKNQKVTHPTPTKRSKKSYSNGAMKPIFSGCKMSLAGDFIAEHPGPNAEHQWNYEKISRWIQAHGGEYAREVDENTTHLIVTIKEYKKKTVQVRKAMAMGKRCHIVVIDWLVDCLTSRLNKKKKLVVTGYTLARVIRRLHHTEDQKIKYRQRFEEGVKAGKELCDNRLHHVYTDHTDFEYKVVLTRVLLHGKNKNQKYTVYLFASNAQPSTYMAGAKLTTAYQSPSYICDECHPKTFEEAFRDFKQIFKSKTGIEWDDRYEPLPKNHPESMFRYQRPTLGRPMGLLPFWRKSPSWKDSETSVNPEKTYDSCGDEIKDKNGEESEDEVAIKERWNERRKVLGQEGRREDDRDHEFEHESAAVASAFVTLFAGVDRHSPGGDNCDFGFGDGGWELGGEDESIVTSLSPIPPQL</sequence>
<proteinExistence type="inferred from homology"/>
<dbReference type="GO" id="GO:0000162">
    <property type="term" value="P:L-tryptophan biosynthetic process"/>
    <property type="evidence" value="ECO:0007669"/>
    <property type="project" value="UniProtKB-UniPathway"/>
</dbReference>
<feature type="domain" description="WGR" evidence="22">
    <location>
        <begin position="994"/>
        <end position="1097"/>
    </location>
</feature>
<comment type="catalytic activity">
    <reaction evidence="1">
        <text>N-(5-phospho-beta-D-ribosyl)anthranilate = 1-(2-carboxyphenylamino)-1-deoxy-D-ribulose 5-phosphate</text>
        <dbReference type="Rhea" id="RHEA:21540"/>
        <dbReference type="ChEBI" id="CHEBI:18277"/>
        <dbReference type="ChEBI" id="CHEBI:58613"/>
        <dbReference type="EC" id="5.3.1.24"/>
    </reaction>
</comment>
<dbReference type="EC" id="4.1.1.48" evidence="8"/>
<organism evidence="23 24">
    <name type="scientific">Monilinia laxa</name>
    <name type="common">Brown rot fungus</name>
    <name type="synonym">Sclerotinia laxa</name>
    <dbReference type="NCBI Taxonomy" id="61186"/>
    <lineage>
        <taxon>Eukaryota</taxon>
        <taxon>Fungi</taxon>
        <taxon>Dikarya</taxon>
        <taxon>Ascomycota</taxon>
        <taxon>Pezizomycotina</taxon>
        <taxon>Leotiomycetes</taxon>
        <taxon>Helotiales</taxon>
        <taxon>Sclerotiniaceae</taxon>
        <taxon>Monilinia</taxon>
    </lineage>
</organism>
<keyword evidence="13" id="KW-0822">Tryptophan biosynthesis</keyword>
<evidence type="ECO:0000256" key="4">
    <source>
        <dbReference type="ARBA" id="ARBA00004664"/>
    </source>
</evidence>
<evidence type="ECO:0000256" key="7">
    <source>
        <dbReference type="ARBA" id="ARBA00012266"/>
    </source>
</evidence>
<keyword evidence="11" id="KW-0028">Amino-acid biosynthesis</keyword>
<protein>
    <recommendedName>
        <fullName evidence="10">Multifunctional tryptophan biosynthesis protein</fullName>
        <ecNumber evidence="8">4.1.1.48</ecNumber>
        <ecNumber evidence="7">4.1.3.27</ecNumber>
        <ecNumber evidence="9">5.3.1.24</ecNumber>
    </recommendedName>
</protein>
<dbReference type="InterPro" id="IPR011060">
    <property type="entry name" value="RibuloseP-bd_barrel"/>
</dbReference>
<evidence type="ECO:0000256" key="12">
    <source>
        <dbReference type="ARBA" id="ARBA00022793"/>
    </source>
</evidence>
<dbReference type="FunFam" id="3.40.50.880:FF:000031">
    <property type="entry name" value="Multifunctional tryptophan biosynthesis protein"/>
    <property type="match status" value="1"/>
</dbReference>
<dbReference type="InterPro" id="IPR006221">
    <property type="entry name" value="TrpG/PapA_dom"/>
</dbReference>
<dbReference type="InterPro" id="IPR029062">
    <property type="entry name" value="Class_I_gatase-like"/>
</dbReference>
<comment type="pathway">
    <text evidence="6">Amino-acid biosynthesis; L-tryptophan biosynthesis; L-tryptophan from chorismate: step 1/5.</text>
</comment>
<feature type="domain" description="BRCT" evidence="21">
    <location>
        <begin position="849"/>
        <end position="944"/>
    </location>
</feature>
<dbReference type="GO" id="GO:0004049">
    <property type="term" value="F:anthranilate synthase activity"/>
    <property type="evidence" value="ECO:0007669"/>
    <property type="project" value="UniProtKB-EC"/>
</dbReference>
<evidence type="ECO:0000256" key="13">
    <source>
        <dbReference type="ARBA" id="ARBA00022822"/>
    </source>
</evidence>
<dbReference type="Pfam" id="PF00697">
    <property type="entry name" value="PRAI"/>
    <property type="match status" value="1"/>
</dbReference>
<comment type="pathway">
    <text evidence="5">Amino-acid biosynthesis; L-tryptophan biosynthesis; L-tryptophan from chorismate: step 4/5.</text>
</comment>
<dbReference type="InterPro" id="IPR013798">
    <property type="entry name" value="Indole-3-glycerol_P_synth_dom"/>
</dbReference>
<dbReference type="Gene3D" id="3.40.50.10190">
    <property type="entry name" value="BRCT domain"/>
    <property type="match status" value="1"/>
</dbReference>
<gene>
    <name evidence="23" type="ORF">EYC80_003621</name>
</gene>
<dbReference type="OrthoDB" id="524799at2759"/>
<dbReference type="Gene3D" id="3.20.20.70">
    <property type="entry name" value="Aldolase class I"/>
    <property type="match status" value="2"/>
</dbReference>
<dbReference type="InterPro" id="IPR036420">
    <property type="entry name" value="BRCT_dom_sf"/>
</dbReference>
<dbReference type="NCBIfam" id="NF001377">
    <property type="entry name" value="PRK00278.2-4"/>
    <property type="match status" value="1"/>
</dbReference>
<evidence type="ECO:0000256" key="11">
    <source>
        <dbReference type="ARBA" id="ARBA00022605"/>
    </source>
</evidence>
<comment type="function">
    <text evidence="3">Trifunctional enzyme bearing the Gln amidotransferase (GATase) domain of anthranilate synthase, indole-glycerolphosphate synthase, and phosphoribosylanthranilate isomerase activities.</text>
</comment>
<dbReference type="SUPFAM" id="SSF51366">
    <property type="entry name" value="Ribulose-phoshate binding barrel"/>
    <property type="match status" value="2"/>
</dbReference>
<dbReference type="Pfam" id="PF00218">
    <property type="entry name" value="IGPS"/>
    <property type="match status" value="1"/>
</dbReference>
<dbReference type="PROSITE" id="PS51977">
    <property type="entry name" value="WGR"/>
    <property type="match status" value="1"/>
</dbReference>
<keyword evidence="17" id="KW-0456">Lyase</keyword>
<keyword evidence="24" id="KW-1185">Reference proteome</keyword>
<dbReference type="NCBIfam" id="TIGR00566">
    <property type="entry name" value="trpG_papA"/>
    <property type="match status" value="1"/>
</dbReference>
<dbReference type="InterPro" id="IPR001468">
    <property type="entry name" value="Indole-3-GlycerolPSynthase_CS"/>
</dbReference>
<dbReference type="PROSITE" id="PS50172">
    <property type="entry name" value="BRCT"/>
    <property type="match status" value="1"/>
</dbReference>
<comment type="catalytic activity">
    <reaction evidence="19">
        <text>chorismate + L-glutamine = anthranilate + pyruvate + L-glutamate + H(+)</text>
        <dbReference type="Rhea" id="RHEA:21732"/>
        <dbReference type="ChEBI" id="CHEBI:15361"/>
        <dbReference type="ChEBI" id="CHEBI:15378"/>
        <dbReference type="ChEBI" id="CHEBI:16567"/>
        <dbReference type="ChEBI" id="CHEBI:29748"/>
        <dbReference type="ChEBI" id="CHEBI:29985"/>
        <dbReference type="ChEBI" id="CHEBI:58359"/>
        <dbReference type="EC" id="4.1.3.27"/>
    </reaction>
</comment>
<accession>A0A5N6KK93</accession>
<feature type="region of interest" description="Disordered" evidence="20">
    <location>
        <begin position="821"/>
        <end position="848"/>
    </location>
</feature>
<dbReference type="EMBL" id="VIGI01000001">
    <property type="protein sequence ID" value="KAB8304203.1"/>
    <property type="molecule type" value="Genomic_DNA"/>
</dbReference>
<dbReference type="PANTHER" id="PTHR43418:SF4">
    <property type="entry name" value="MULTIFUNCTIONAL TRYPTOPHAN BIOSYNTHESIS PROTEIN"/>
    <property type="match status" value="1"/>
</dbReference>
<keyword evidence="16" id="KW-0413">Isomerase</keyword>
<evidence type="ECO:0000256" key="10">
    <source>
        <dbReference type="ARBA" id="ARBA00018819"/>
    </source>
</evidence>
<evidence type="ECO:0000256" key="2">
    <source>
        <dbReference type="ARBA" id="ARBA00001633"/>
    </source>
</evidence>
<evidence type="ECO:0000256" key="17">
    <source>
        <dbReference type="ARBA" id="ARBA00023239"/>
    </source>
</evidence>
<dbReference type="InterPro" id="IPR017926">
    <property type="entry name" value="GATASE"/>
</dbReference>
<dbReference type="Pfam" id="PF00117">
    <property type="entry name" value="GATase"/>
    <property type="match status" value="1"/>
</dbReference>
<dbReference type="GO" id="GO:0004640">
    <property type="term" value="F:phosphoribosylanthranilate isomerase activity"/>
    <property type="evidence" value="ECO:0007669"/>
    <property type="project" value="UniProtKB-EC"/>
</dbReference>
<dbReference type="PRINTS" id="PR00097">
    <property type="entry name" value="ANTSNTHASEII"/>
</dbReference>
<evidence type="ECO:0000313" key="24">
    <source>
        <dbReference type="Proteomes" id="UP000326757"/>
    </source>
</evidence>
<dbReference type="SUPFAM" id="SSF52113">
    <property type="entry name" value="BRCT domain"/>
    <property type="match status" value="1"/>
</dbReference>
<evidence type="ECO:0000256" key="18">
    <source>
        <dbReference type="ARBA" id="ARBA00023268"/>
    </source>
</evidence>
<evidence type="ECO:0000259" key="22">
    <source>
        <dbReference type="PROSITE" id="PS51977"/>
    </source>
</evidence>
<feature type="region of interest" description="Disordered" evidence="20">
    <location>
        <begin position="1125"/>
        <end position="1153"/>
    </location>
</feature>
<evidence type="ECO:0000256" key="8">
    <source>
        <dbReference type="ARBA" id="ARBA00012362"/>
    </source>
</evidence>
<comment type="pathway">
    <text evidence="4">Amino-acid biosynthesis; L-tryptophan biosynthesis; L-tryptophan from chorismate: step 3/5.</text>
</comment>
<dbReference type="InterPro" id="IPR013785">
    <property type="entry name" value="Aldolase_TIM"/>
</dbReference>
<dbReference type="AlphaFoldDB" id="A0A5N6KK93"/>
<dbReference type="SUPFAM" id="SSF52317">
    <property type="entry name" value="Class I glutamine amidotransferase-like"/>
    <property type="match status" value="1"/>
</dbReference>
<dbReference type="CDD" id="cd00331">
    <property type="entry name" value="IGPS"/>
    <property type="match status" value="1"/>
</dbReference>
<evidence type="ECO:0000256" key="16">
    <source>
        <dbReference type="ARBA" id="ARBA00023235"/>
    </source>
</evidence>
<dbReference type="Gene3D" id="3.40.50.880">
    <property type="match status" value="1"/>
</dbReference>
<dbReference type="EC" id="4.1.3.27" evidence="7"/>
<comment type="catalytic activity">
    <reaction evidence="2">
        <text>1-(2-carboxyphenylamino)-1-deoxy-D-ribulose 5-phosphate + H(+) = (1S,2R)-1-C-(indol-3-yl)glycerol 3-phosphate + CO2 + H2O</text>
        <dbReference type="Rhea" id="RHEA:23476"/>
        <dbReference type="ChEBI" id="CHEBI:15377"/>
        <dbReference type="ChEBI" id="CHEBI:15378"/>
        <dbReference type="ChEBI" id="CHEBI:16526"/>
        <dbReference type="ChEBI" id="CHEBI:58613"/>
        <dbReference type="ChEBI" id="CHEBI:58866"/>
        <dbReference type="EC" id="4.1.1.48"/>
    </reaction>
</comment>
<dbReference type="InterPro" id="IPR050472">
    <property type="entry name" value="Anth_synth/Amidotransfase"/>
</dbReference>
<evidence type="ECO:0000256" key="1">
    <source>
        <dbReference type="ARBA" id="ARBA00001164"/>
    </source>
</evidence>
<dbReference type="InterPro" id="IPR001240">
    <property type="entry name" value="PRAI_dom"/>
</dbReference>
<dbReference type="Pfam" id="PF00533">
    <property type="entry name" value="BRCT"/>
    <property type="match status" value="1"/>
</dbReference>
<evidence type="ECO:0000256" key="19">
    <source>
        <dbReference type="ARBA" id="ARBA00047683"/>
    </source>
</evidence>
<evidence type="ECO:0000256" key="14">
    <source>
        <dbReference type="ARBA" id="ARBA00022962"/>
    </source>
</evidence>
<keyword evidence="18" id="KW-0511">Multifunctional enzyme</keyword>
<evidence type="ECO:0000259" key="21">
    <source>
        <dbReference type="PROSITE" id="PS50172"/>
    </source>
</evidence>
<dbReference type="PROSITE" id="PS00614">
    <property type="entry name" value="IGPS"/>
    <property type="match status" value="1"/>
</dbReference>
<keyword evidence="12" id="KW-0210">Decarboxylase</keyword>
<dbReference type="PROSITE" id="PS51273">
    <property type="entry name" value="GATASE_TYPE_1"/>
    <property type="match status" value="1"/>
</dbReference>
<dbReference type="CDD" id="cd00405">
    <property type="entry name" value="PRAI"/>
    <property type="match status" value="1"/>
</dbReference>
<dbReference type="UniPathway" id="UPA00035">
    <property type="reaction ID" value="UER00040"/>
</dbReference>
<evidence type="ECO:0000256" key="20">
    <source>
        <dbReference type="SAM" id="MobiDB-lite"/>
    </source>
</evidence>
<evidence type="ECO:0000256" key="15">
    <source>
        <dbReference type="ARBA" id="ARBA00023141"/>
    </source>
</evidence>
<dbReference type="InterPro" id="IPR001357">
    <property type="entry name" value="BRCT_dom"/>
</dbReference>
<dbReference type="GO" id="GO:0004425">
    <property type="term" value="F:indole-3-glycerol-phosphate synthase activity"/>
    <property type="evidence" value="ECO:0007669"/>
    <property type="project" value="UniProtKB-EC"/>
</dbReference>
<dbReference type="GO" id="GO:0005829">
    <property type="term" value="C:cytosol"/>
    <property type="evidence" value="ECO:0007669"/>
    <property type="project" value="TreeGrafter"/>
</dbReference>
<feature type="compositionally biased region" description="Basic and acidic residues" evidence="20">
    <location>
        <begin position="1139"/>
        <end position="1153"/>
    </location>
</feature>
<keyword evidence="14" id="KW-0315">Glutamine amidotransferase</keyword>
<name>A0A5N6KK93_MONLA</name>
<evidence type="ECO:0000256" key="3">
    <source>
        <dbReference type="ARBA" id="ARBA00003272"/>
    </source>
</evidence>
<evidence type="ECO:0000313" key="23">
    <source>
        <dbReference type="EMBL" id="KAB8304203.1"/>
    </source>
</evidence>
<dbReference type="SMART" id="SM00292">
    <property type="entry name" value="BRCT"/>
    <property type="match status" value="1"/>
</dbReference>
<dbReference type="InterPro" id="IPR008893">
    <property type="entry name" value="WGR_domain"/>
</dbReference>
<reference evidence="23 24" key="1">
    <citation type="submission" date="2019-06" db="EMBL/GenBank/DDBJ databases">
        <title>Genome Sequence of the Brown Rot Fungal Pathogen Monilinia laxa.</title>
        <authorList>
            <person name="De Miccolis Angelini R.M."/>
            <person name="Landi L."/>
            <person name="Abate D."/>
            <person name="Pollastro S."/>
            <person name="Romanazzi G."/>
            <person name="Faretra F."/>
        </authorList>
    </citation>
    <scope>NUCLEOTIDE SEQUENCE [LARGE SCALE GENOMIC DNA]</scope>
    <source>
        <strain evidence="23 24">Mlax316</strain>
    </source>
</reference>
<dbReference type="Proteomes" id="UP000326757">
    <property type="component" value="Unassembled WGS sequence"/>
</dbReference>
<dbReference type="CDD" id="cd01743">
    <property type="entry name" value="GATase1_Anthranilate_Synthase"/>
    <property type="match status" value="1"/>
</dbReference>
<evidence type="ECO:0000256" key="9">
    <source>
        <dbReference type="ARBA" id="ARBA00012572"/>
    </source>
</evidence>
<dbReference type="FunFam" id="3.20.20.70:FF:000136">
    <property type="entry name" value="Multifunctional tryptophan biosynthesis protein"/>
    <property type="match status" value="1"/>
</dbReference>
<evidence type="ECO:0000256" key="6">
    <source>
        <dbReference type="ARBA" id="ARBA00004873"/>
    </source>
</evidence>
<dbReference type="PANTHER" id="PTHR43418">
    <property type="entry name" value="MULTIFUNCTIONAL TRYPTOPHAN BIOSYNTHESIS PROTEIN-RELATED"/>
    <property type="match status" value="1"/>
</dbReference>
<feature type="compositionally biased region" description="Polar residues" evidence="20">
    <location>
        <begin position="826"/>
        <end position="836"/>
    </location>
</feature>
<dbReference type="PRINTS" id="PR00096">
    <property type="entry name" value="GATASE"/>
</dbReference>